<dbReference type="Proteomes" id="UP001341245">
    <property type="component" value="Unassembled WGS sequence"/>
</dbReference>
<proteinExistence type="predicted"/>
<comment type="caution">
    <text evidence="2">The sequence shown here is derived from an EMBL/GenBank/DDBJ whole genome shotgun (WGS) entry which is preliminary data.</text>
</comment>
<accession>A0ABR0T8Z4</accession>
<gene>
    <name evidence="2" type="ORF">QM012_003657</name>
</gene>
<evidence type="ECO:0000313" key="3">
    <source>
        <dbReference type="Proteomes" id="UP001341245"/>
    </source>
</evidence>
<keyword evidence="3" id="KW-1185">Reference proteome</keyword>
<sequence length="278" mass="30307">MDSESSISTSSSEPRTPTSTSDTNPSASPAVPLSSERPTPGSFRYMPYGTRLNWCSKQNPGNPGGHPVLILSWEAPDSTLVRVLFTTTKDVVGCTSAKSWACNYVPLEGQLHPWRDAIPLVQGCVAFPKPTSINVSTEYVVDWRDLEDVKFTSPDMFAPCLSAEVLDKLEGYVDQPCADSRAPWKIVPPRVQAREMVRLNYSTPAAPAPGLAPTPVSVAAPVAVPVAILAPVPTQETTQAYVPPFCRSDYLSPMVAVVNPIAPWQYVHPAYRYTSWWS</sequence>
<name>A0ABR0T8Z4_AURPU</name>
<evidence type="ECO:0000313" key="2">
    <source>
        <dbReference type="EMBL" id="KAK6000411.1"/>
    </source>
</evidence>
<reference evidence="2 3" key="1">
    <citation type="submission" date="2023-11" db="EMBL/GenBank/DDBJ databases">
        <title>Draft genome sequence and annotation of the polyextremotolerant black yeast-like fungus Aureobasidium pullulans NRRL 62042.</title>
        <authorList>
            <person name="Dielentheis-Frenken M.R.E."/>
            <person name="Wibberg D."/>
            <person name="Blank L.M."/>
            <person name="Tiso T."/>
        </authorList>
    </citation>
    <scope>NUCLEOTIDE SEQUENCE [LARGE SCALE GENOMIC DNA]</scope>
    <source>
        <strain evidence="2 3">NRRL 62042</strain>
    </source>
</reference>
<evidence type="ECO:0000256" key="1">
    <source>
        <dbReference type="SAM" id="MobiDB-lite"/>
    </source>
</evidence>
<dbReference type="EMBL" id="JASGXD010000017">
    <property type="protein sequence ID" value="KAK6000411.1"/>
    <property type="molecule type" value="Genomic_DNA"/>
</dbReference>
<feature type="region of interest" description="Disordered" evidence="1">
    <location>
        <begin position="1"/>
        <end position="42"/>
    </location>
</feature>
<organism evidence="2 3">
    <name type="scientific">Aureobasidium pullulans</name>
    <name type="common">Black yeast</name>
    <name type="synonym">Pullularia pullulans</name>
    <dbReference type="NCBI Taxonomy" id="5580"/>
    <lineage>
        <taxon>Eukaryota</taxon>
        <taxon>Fungi</taxon>
        <taxon>Dikarya</taxon>
        <taxon>Ascomycota</taxon>
        <taxon>Pezizomycotina</taxon>
        <taxon>Dothideomycetes</taxon>
        <taxon>Dothideomycetidae</taxon>
        <taxon>Dothideales</taxon>
        <taxon>Saccotheciaceae</taxon>
        <taxon>Aureobasidium</taxon>
    </lineage>
</organism>
<protein>
    <submittedName>
        <fullName evidence="2">Uncharacterized protein</fullName>
    </submittedName>
</protein>
<feature type="compositionally biased region" description="Low complexity" evidence="1">
    <location>
        <begin position="1"/>
        <end position="23"/>
    </location>
</feature>